<dbReference type="EMBL" id="MQWD01000001">
    <property type="protein sequence ID" value="PAP76156.1"/>
    <property type="molecule type" value="Genomic_DNA"/>
</dbReference>
<protein>
    <recommendedName>
        <fullName evidence="6">Peptide methionine sulfoxide reductase MsrB</fullName>
        <ecNumber evidence="6">1.8.4.12</ecNumber>
    </recommendedName>
    <alternativeName>
        <fullName evidence="6">Peptide-methionine (R)-S-oxide reductase</fullName>
    </alternativeName>
</protein>
<dbReference type="Pfam" id="PF01641">
    <property type="entry name" value="SelR"/>
    <property type="match status" value="1"/>
</dbReference>
<feature type="active site" description="Nucleophile" evidence="6">
    <location>
        <position position="134"/>
    </location>
</feature>
<dbReference type="RefSeq" id="WP_095509798.1">
    <property type="nucleotide sequence ID" value="NZ_MQWD01000001.1"/>
</dbReference>
<accession>A0A271IY28</accession>
<feature type="binding site" evidence="6">
    <location>
        <position position="62"/>
    </location>
    <ligand>
        <name>Zn(2+)</name>
        <dbReference type="ChEBI" id="CHEBI:29105"/>
    </ligand>
</feature>
<dbReference type="InterPro" id="IPR002579">
    <property type="entry name" value="Met_Sox_Rdtase_MsrB_dom"/>
</dbReference>
<dbReference type="GO" id="GO:0005737">
    <property type="term" value="C:cytoplasm"/>
    <property type="evidence" value="ECO:0007669"/>
    <property type="project" value="TreeGrafter"/>
</dbReference>
<dbReference type="InterPro" id="IPR028427">
    <property type="entry name" value="Met_Sox_Rdtase_MsrB"/>
</dbReference>
<evidence type="ECO:0000256" key="3">
    <source>
        <dbReference type="ARBA" id="ARBA00022833"/>
    </source>
</evidence>
<sequence length="160" mass="17245">METPTTSAAGYDLTPLRGEAREQAVEAAGLSAEERRILIEHGTERPGCGLLLHTKEVGIYACNLCGLPLFESGSKFESGTGWPSFFQPVDPEHVTNIEDRSLGMVRIETRCARCDGHLGHVFPDGPPPTGLRFCMNSAALEFFPEGETPVQRTADSPTGA</sequence>
<dbReference type="GO" id="GO:0033743">
    <property type="term" value="F:peptide-methionine (R)-S-oxide reductase activity"/>
    <property type="evidence" value="ECO:0007669"/>
    <property type="project" value="UniProtKB-UniRule"/>
</dbReference>
<evidence type="ECO:0000313" key="8">
    <source>
        <dbReference type="EMBL" id="PAP76156.1"/>
    </source>
</evidence>
<dbReference type="NCBIfam" id="TIGR00357">
    <property type="entry name" value="peptide-methionine (R)-S-oxide reductase MsrB"/>
    <property type="match status" value="1"/>
</dbReference>
<dbReference type="GO" id="GO:0008270">
    <property type="term" value="F:zinc ion binding"/>
    <property type="evidence" value="ECO:0007669"/>
    <property type="project" value="UniProtKB-UniRule"/>
</dbReference>
<reference evidence="8 9" key="1">
    <citation type="submission" date="2016-11" db="EMBL/GenBank/DDBJ databases">
        <title>Study of marine rhodopsin-containing bacteria.</title>
        <authorList>
            <person name="Yoshizawa S."/>
            <person name="Kumagai Y."/>
            <person name="Kogure K."/>
        </authorList>
    </citation>
    <scope>NUCLEOTIDE SEQUENCE [LARGE SCALE GENOMIC DNA]</scope>
    <source>
        <strain evidence="8 9">SAORIC-28</strain>
    </source>
</reference>
<feature type="binding site" evidence="6">
    <location>
        <position position="111"/>
    </location>
    <ligand>
        <name>Zn(2+)</name>
        <dbReference type="ChEBI" id="CHEBI:29105"/>
    </ligand>
</feature>
<dbReference type="GO" id="GO:0006979">
    <property type="term" value="P:response to oxidative stress"/>
    <property type="evidence" value="ECO:0007669"/>
    <property type="project" value="InterPro"/>
</dbReference>
<comment type="caution">
    <text evidence="8">The sequence shown here is derived from an EMBL/GenBank/DDBJ whole genome shotgun (WGS) entry which is preliminary data.</text>
</comment>
<feature type="domain" description="MsrB" evidence="7">
    <location>
        <begin position="23"/>
        <end position="145"/>
    </location>
</feature>
<name>A0A271IY28_9BACT</name>
<dbReference type="SUPFAM" id="SSF51316">
    <property type="entry name" value="Mss4-like"/>
    <property type="match status" value="1"/>
</dbReference>
<feature type="binding site" evidence="6">
    <location>
        <position position="65"/>
    </location>
    <ligand>
        <name>Zn(2+)</name>
        <dbReference type="ChEBI" id="CHEBI:29105"/>
    </ligand>
</feature>
<feature type="binding site" evidence="6">
    <location>
        <position position="114"/>
    </location>
    <ligand>
        <name>Zn(2+)</name>
        <dbReference type="ChEBI" id="CHEBI:29105"/>
    </ligand>
</feature>
<dbReference type="PANTHER" id="PTHR10173:SF52">
    <property type="entry name" value="METHIONINE-R-SULFOXIDE REDUCTASE B1"/>
    <property type="match status" value="1"/>
</dbReference>
<dbReference type="InterPro" id="IPR011057">
    <property type="entry name" value="Mss4-like_sf"/>
</dbReference>
<dbReference type="PROSITE" id="PS51790">
    <property type="entry name" value="MSRB"/>
    <property type="match status" value="1"/>
</dbReference>
<keyword evidence="2 6" id="KW-0479">Metal-binding</keyword>
<keyword evidence="9" id="KW-1185">Reference proteome</keyword>
<dbReference type="HAMAP" id="MF_01400">
    <property type="entry name" value="MsrB"/>
    <property type="match status" value="1"/>
</dbReference>
<dbReference type="FunFam" id="2.170.150.20:FF:000001">
    <property type="entry name" value="Peptide methionine sulfoxide reductase MsrB"/>
    <property type="match status" value="1"/>
</dbReference>
<evidence type="ECO:0000256" key="2">
    <source>
        <dbReference type="ARBA" id="ARBA00022723"/>
    </source>
</evidence>
<evidence type="ECO:0000313" key="9">
    <source>
        <dbReference type="Proteomes" id="UP000216339"/>
    </source>
</evidence>
<gene>
    <name evidence="6" type="primary">msrB</name>
    <name evidence="8" type="ORF">BSZ37_06700</name>
</gene>
<evidence type="ECO:0000256" key="1">
    <source>
        <dbReference type="ARBA" id="ARBA00007174"/>
    </source>
</evidence>
<proteinExistence type="inferred from homology"/>
<dbReference type="GO" id="GO:0030091">
    <property type="term" value="P:protein repair"/>
    <property type="evidence" value="ECO:0007669"/>
    <property type="project" value="InterPro"/>
</dbReference>
<comment type="similarity">
    <text evidence="1 6">Belongs to the MsrB Met sulfoxide reductase family.</text>
</comment>
<comment type="catalytic activity">
    <reaction evidence="5 6">
        <text>L-methionyl-[protein] + [thioredoxin]-disulfide + H2O = L-methionyl-(R)-S-oxide-[protein] + [thioredoxin]-dithiol</text>
        <dbReference type="Rhea" id="RHEA:24164"/>
        <dbReference type="Rhea" id="RHEA-COMP:10698"/>
        <dbReference type="Rhea" id="RHEA-COMP:10700"/>
        <dbReference type="Rhea" id="RHEA-COMP:12313"/>
        <dbReference type="Rhea" id="RHEA-COMP:12314"/>
        <dbReference type="ChEBI" id="CHEBI:15377"/>
        <dbReference type="ChEBI" id="CHEBI:16044"/>
        <dbReference type="ChEBI" id="CHEBI:29950"/>
        <dbReference type="ChEBI" id="CHEBI:45764"/>
        <dbReference type="ChEBI" id="CHEBI:50058"/>
        <dbReference type="EC" id="1.8.4.12"/>
    </reaction>
</comment>
<evidence type="ECO:0000256" key="6">
    <source>
        <dbReference type="HAMAP-Rule" id="MF_01400"/>
    </source>
</evidence>
<evidence type="ECO:0000256" key="5">
    <source>
        <dbReference type="ARBA" id="ARBA00048488"/>
    </source>
</evidence>
<evidence type="ECO:0000256" key="4">
    <source>
        <dbReference type="ARBA" id="ARBA00023002"/>
    </source>
</evidence>
<dbReference type="OrthoDB" id="4174719at2"/>
<dbReference type="Gene3D" id="2.170.150.20">
    <property type="entry name" value="Peptide methionine sulfoxide reductase"/>
    <property type="match status" value="1"/>
</dbReference>
<organism evidence="8 9">
    <name type="scientific">Rubrivirga marina</name>
    <dbReference type="NCBI Taxonomy" id="1196024"/>
    <lineage>
        <taxon>Bacteria</taxon>
        <taxon>Pseudomonadati</taxon>
        <taxon>Rhodothermota</taxon>
        <taxon>Rhodothermia</taxon>
        <taxon>Rhodothermales</taxon>
        <taxon>Rubricoccaceae</taxon>
        <taxon>Rubrivirga</taxon>
    </lineage>
</organism>
<dbReference type="AlphaFoldDB" id="A0A271IY28"/>
<keyword evidence="4 6" id="KW-0560">Oxidoreductase</keyword>
<comment type="cofactor">
    <cofactor evidence="6">
        <name>Zn(2+)</name>
        <dbReference type="ChEBI" id="CHEBI:29105"/>
    </cofactor>
    <text evidence="6">Binds 1 zinc ion per subunit. The zinc ion is important for the structural integrity of the protein.</text>
</comment>
<dbReference type="Proteomes" id="UP000216339">
    <property type="component" value="Unassembled WGS sequence"/>
</dbReference>
<evidence type="ECO:0000259" key="7">
    <source>
        <dbReference type="PROSITE" id="PS51790"/>
    </source>
</evidence>
<dbReference type="EC" id="1.8.4.12" evidence="6"/>
<dbReference type="PANTHER" id="PTHR10173">
    <property type="entry name" value="METHIONINE SULFOXIDE REDUCTASE"/>
    <property type="match status" value="1"/>
</dbReference>
<keyword evidence="3 6" id="KW-0862">Zinc</keyword>